<gene>
    <name evidence="1" type="ORF">SAMN04489718_3624</name>
</gene>
<keyword evidence="2" id="KW-1185">Reference proteome</keyword>
<dbReference type="EMBL" id="FNKO01000002">
    <property type="protein sequence ID" value="SDR12045.1"/>
    <property type="molecule type" value="Genomic_DNA"/>
</dbReference>
<dbReference type="Proteomes" id="UP000199301">
    <property type="component" value="Unassembled WGS sequence"/>
</dbReference>
<organism evidence="1 2">
    <name type="scientific">Actinopolyspora saharensis</name>
    <dbReference type="NCBI Taxonomy" id="995062"/>
    <lineage>
        <taxon>Bacteria</taxon>
        <taxon>Bacillati</taxon>
        <taxon>Actinomycetota</taxon>
        <taxon>Actinomycetes</taxon>
        <taxon>Actinopolysporales</taxon>
        <taxon>Actinopolysporaceae</taxon>
        <taxon>Actinopolyspora</taxon>
    </lineage>
</organism>
<name>A0A1H1GFZ2_9ACTN</name>
<protein>
    <recommendedName>
        <fullName evidence="3">CHAD domain-containing protein</fullName>
    </recommendedName>
</protein>
<dbReference type="AlphaFoldDB" id="A0A1H1GFZ2"/>
<evidence type="ECO:0000313" key="1">
    <source>
        <dbReference type="EMBL" id="SDR12045.1"/>
    </source>
</evidence>
<sequence length="102" mass="11491">MRVSTDRLSPLERALDVVDQHAELNHRYRKLIHDSREMLAASDVRLTQARGMAKKLMVLVRAAGEGFRDTLSPEQRAELEAGLTQADDLVYGDTSERDAAKR</sequence>
<reference evidence="2" key="1">
    <citation type="submission" date="2016-10" db="EMBL/GenBank/DDBJ databases">
        <authorList>
            <person name="Varghese N."/>
            <person name="Submissions S."/>
        </authorList>
    </citation>
    <scope>NUCLEOTIDE SEQUENCE [LARGE SCALE GENOMIC DNA]</scope>
    <source>
        <strain evidence="2">DSM 45459</strain>
    </source>
</reference>
<accession>A0A1H1GFZ2</accession>
<evidence type="ECO:0008006" key="3">
    <source>
        <dbReference type="Google" id="ProtNLM"/>
    </source>
</evidence>
<proteinExistence type="predicted"/>
<evidence type="ECO:0000313" key="2">
    <source>
        <dbReference type="Proteomes" id="UP000199301"/>
    </source>
</evidence>